<comment type="caution">
    <text evidence="2">The sequence shown here is derived from an EMBL/GenBank/DDBJ whole genome shotgun (WGS) entry which is preliminary data.</text>
</comment>
<proteinExistence type="predicted"/>
<gene>
    <name evidence="2" type="ORF">GE061_018669</name>
</gene>
<protein>
    <submittedName>
        <fullName evidence="2">Uncharacterized protein</fullName>
    </submittedName>
</protein>
<organism evidence="2 3">
    <name type="scientific">Apolygus lucorum</name>
    <name type="common">Small green plant bug</name>
    <name type="synonym">Lygocoris lucorum</name>
    <dbReference type="NCBI Taxonomy" id="248454"/>
    <lineage>
        <taxon>Eukaryota</taxon>
        <taxon>Metazoa</taxon>
        <taxon>Ecdysozoa</taxon>
        <taxon>Arthropoda</taxon>
        <taxon>Hexapoda</taxon>
        <taxon>Insecta</taxon>
        <taxon>Pterygota</taxon>
        <taxon>Neoptera</taxon>
        <taxon>Paraneoptera</taxon>
        <taxon>Hemiptera</taxon>
        <taxon>Heteroptera</taxon>
        <taxon>Panheteroptera</taxon>
        <taxon>Cimicomorpha</taxon>
        <taxon>Miridae</taxon>
        <taxon>Mirini</taxon>
        <taxon>Apolygus</taxon>
    </lineage>
</organism>
<keyword evidence="1" id="KW-0812">Transmembrane</keyword>
<keyword evidence="1" id="KW-1133">Transmembrane helix</keyword>
<dbReference type="EMBL" id="WIXP02000008">
    <property type="protein sequence ID" value="KAF6207426.1"/>
    <property type="molecule type" value="Genomic_DNA"/>
</dbReference>
<keyword evidence="3" id="KW-1185">Reference proteome</keyword>
<reference evidence="2" key="1">
    <citation type="journal article" date="2021" name="Mol. Ecol. Resour.">
        <title>Apolygus lucorum genome provides insights into omnivorousness and mesophyll feeding.</title>
        <authorList>
            <person name="Liu Y."/>
            <person name="Liu H."/>
            <person name="Wang H."/>
            <person name="Huang T."/>
            <person name="Liu B."/>
            <person name="Yang B."/>
            <person name="Yin L."/>
            <person name="Li B."/>
            <person name="Zhang Y."/>
            <person name="Zhang S."/>
            <person name="Jiang F."/>
            <person name="Zhang X."/>
            <person name="Ren Y."/>
            <person name="Wang B."/>
            <person name="Wang S."/>
            <person name="Lu Y."/>
            <person name="Wu K."/>
            <person name="Fan W."/>
            <person name="Wang G."/>
        </authorList>
    </citation>
    <scope>NUCLEOTIDE SEQUENCE</scope>
    <source>
        <strain evidence="2">12Hb</strain>
    </source>
</reference>
<evidence type="ECO:0000313" key="2">
    <source>
        <dbReference type="EMBL" id="KAF6207426.1"/>
    </source>
</evidence>
<keyword evidence="1" id="KW-0472">Membrane</keyword>
<evidence type="ECO:0000256" key="1">
    <source>
        <dbReference type="SAM" id="Phobius"/>
    </source>
</evidence>
<feature type="transmembrane region" description="Helical" evidence="1">
    <location>
        <begin position="95"/>
        <end position="117"/>
    </location>
</feature>
<sequence length="157" mass="18335">MRVCFIPSLTSTQSPARGKWDSTGRIDDLLERAEIHQGPSEQPLNGHARTEKDLLEAEVTFVDKGVEVRRGRRHNKAPTRFMNNSAQTDVQRHKYSVFVVMFLLVMALNLWFAYVTFNIHYKVFSPPHIVDKSVRYGNLHFFRSTYIFKKFFAKNIK</sequence>
<name>A0A8S9XH94_APOLU</name>
<evidence type="ECO:0000313" key="3">
    <source>
        <dbReference type="Proteomes" id="UP000466442"/>
    </source>
</evidence>
<accession>A0A8S9XH94</accession>
<dbReference type="Proteomes" id="UP000466442">
    <property type="component" value="Unassembled WGS sequence"/>
</dbReference>
<dbReference type="AlphaFoldDB" id="A0A8S9XH94"/>